<proteinExistence type="predicted"/>
<dbReference type="Proteomes" id="UP001143856">
    <property type="component" value="Unassembled WGS sequence"/>
</dbReference>
<keyword evidence="2" id="KW-1185">Reference proteome</keyword>
<evidence type="ECO:0000313" key="2">
    <source>
        <dbReference type="Proteomes" id="UP001143856"/>
    </source>
</evidence>
<reference evidence="1" key="1">
    <citation type="submission" date="2022-10" db="EMBL/GenBank/DDBJ databases">
        <title>Genome Sequence of Xylaria curta.</title>
        <authorList>
            <person name="Buettner E."/>
        </authorList>
    </citation>
    <scope>NUCLEOTIDE SEQUENCE</scope>
    <source>
        <strain evidence="1">Babe10</strain>
    </source>
</reference>
<dbReference type="EMBL" id="JAPDGR010000511">
    <property type="protein sequence ID" value="KAJ2989593.1"/>
    <property type="molecule type" value="Genomic_DNA"/>
</dbReference>
<name>A0ACC1PB91_9PEZI</name>
<organism evidence="1 2">
    <name type="scientific">Xylaria curta</name>
    <dbReference type="NCBI Taxonomy" id="42375"/>
    <lineage>
        <taxon>Eukaryota</taxon>
        <taxon>Fungi</taxon>
        <taxon>Dikarya</taxon>
        <taxon>Ascomycota</taxon>
        <taxon>Pezizomycotina</taxon>
        <taxon>Sordariomycetes</taxon>
        <taxon>Xylariomycetidae</taxon>
        <taxon>Xylariales</taxon>
        <taxon>Xylariaceae</taxon>
        <taxon>Xylaria</taxon>
    </lineage>
</organism>
<gene>
    <name evidence="1" type="ORF">NUW58_g3395</name>
</gene>
<comment type="caution">
    <text evidence="1">The sequence shown here is derived from an EMBL/GenBank/DDBJ whole genome shotgun (WGS) entry which is preliminary data.</text>
</comment>
<sequence length="942" mass="107046">MTSVEQGASPQDPNNHHDQADIPTELSSKSIQAHGEATGVEDLRERFTAMESKLALLGDVFGLQRLEISSEEEDTEYDSDDSAVDFINQALWYIKEARRRREHREGLRKQWRAEKRVKETLKKSLLSEANRELAREVVTTALQKREPAIVIWVDWDLFVSSKRNLRETLMRPIEVVIGEPEPGAMLQLSRAMQAPNWTAQGKSSVVRFPSQASSINNPGQAPLPERVKIHLYALDLVFSKISAPRPFNPNGDQSVVFLRPFKELISYEKKLRDYLDELEKRFADGDIDLRTDFSTVDDAGGKDSKEGDEEKGPKEVEEPERSGDTGGSNDRDRGGGTEGIGTALLHLRCLVKFIDEVIKPKVEYIRGSQCRTIHFYDLWHLFKPGDEVVNQGEKQAYRIVHVQIPQHRVEYPWLRWSRKPTNNKNEGEKEDGTPVTVRCVYIDFDGKRLGPVSVKFNIPPFGGLKDIKALPIYPLRFTEDTNLRNRLIKRGKMLLDIAKFKPMYYMGFTLDTRDEIDSQVVVDFSEALADAKLKEWAPNIEPLSNDPGNGEIIICRGACCLSHPGRRDGYIDLGLTEEFFKTLIPDAGFGAPSLILSPRSLEESMPGTEDEPTDEEFVIMTYRVFGFVLRSRKWAQLDLTYLKYENSEARSSALNAFDRLELPEGHREMVQSLVTQHFRDRQAAFTRDDQADIVRGKGGLVILQMPRPIFCTVANYVVLGKGLILLLHGAPGVGKTTTAEGVAELFQKPLFQITCGDLGTTARDVEQELEKNFALASRWGCILLLDEADVFLSARERKDFARNGLVAVFLRVLEYYAGILFLTTNRIGDFDEAFASRIHMSLHYPELDEVKTKKIFKLNINLIQERFDRQARVVKYDMSAIENFAERHFREHPYGRWNGRQIRNACQTALALAEFDAHGGKIQGESRLSREAKSTARPRGFW</sequence>
<evidence type="ECO:0000313" key="1">
    <source>
        <dbReference type="EMBL" id="KAJ2989593.1"/>
    </source>
</evidence>
<accession>A0ACC1PB91</accession>
<protein>
    <submittedName>
        <fullName evidence="1">Uncharacterized protein</fullName>
    </submittedName>
</protein>